<feature type="chain" id="PRO_5038336625" description="DUF5067 domain-containing protein" evidence="1">
    <location>
        <begin position="22"/>
        <end position="309"/>
    </location>
</feature>
<dbReference type="Proteomes" id="UP000470082">
    <property type="component" value="Unassembled WGS sequence"/>
</dbReference>
<evidence type="ECO:0008006" key="4">
    <source>
        <dbReference type="Google" id="ProtNLM"/>
    </source>
</evidence>
<organism evidence="2 3">
    <name type="scientific">Floccifex porci</name>
    <dbReference type="NCBI Taxonomy" id="2606629"/>
    <lineage>
        <taxon>Bacteria</taxon>
        <taxon>Bacillati</taxon>
        <taxon>Bacillota</taxon>
        <taxon>Erysipelotrichia</taxon>
        <taxon>Erysipelotrichales</taxon>
        <taxon>Erysipelotrichaceae</taxon>
        <taxon>Floccifex</taxon>
    </lineage>
</organism>
<keyword evidence="1" id="KW-0732">Signal</keyword>
<proteinExistence type="predicted"/>
<gene>
    <name evidence="2" type="ORF">FYJ50_01065</name>
</gene>
<dbReference type="RefSeq" id="WP_154459187.1">
    <property type="nucleotide sequence ID" value="NZ_VUMM01000001.1"/>
</dbReference>
<dbReference type="EMBL" id="VUMM01000001">
    <property type="protein sequence ID" value="MSS00720.1"/>
    <property type="molecule type" value="Genomic_DNA"/>
</dbReference>
<comment type="caution">
    <text evidence="2">The sequence shown here is derived from an EMBL/GenBank/DDBJ whole genome shotgun (WGS) entry which is preliminary data.</text>
</comment>
<keyword evidence="3" id="KW-1185">Reference proteome</keyword>
<evidence type="ECO:0000313" key="2">
    <source>
        <dbReference type="EMBL" id="MSS00720.1"/>
    </source>
</evidence>
<dbReference type="AlphaFoldDB" id="A0A7X2N1G9"/>
<accession>A0A7X2N1G9</accession>
<dbReference type="PROSITE" id="PS51257">
    <property type="entry name" value="PROKAR_LIPOPROTEIN"/>
    <property type="match status" value="1"/>
</dbReference>
<evidence type="ECO:0000256" key="1">
    <source>
        <dbReference type="SAM" id="SignalP"/>
    </source>
</evidence>
<reference evidence="2 3" key="1">
    <citation type="submission" date="2019-08" db="EMBL/GenBank/DDBJ databases">
        <title>In-depth cultivation of the pig gut microbiome towards novel bacterial diversity and tailored functional studies.</title>
        <authorList>
            <person name="Wylensek D."/>
            <person name="Hitch T.C.A."/>
            <person name="Clavel T."/>
        </authorList>
    </citation>
    <scope>NUCLEOTIDE SEQUENCE [LARGE SCALE GENOMIC DNA]</scope>
    <source>
        <strain evidence="2 3">LKV-178-WT-2G</strain>
    </source>
</reference>
<evidence type="ECO:0000313" key="3">
    <source>
        <dbReference type="Proteomes" id="UP000470082"/>
    </source>
</evidence>
<name>A0A7X2N1G9_9FIRM</name>
<protein>
    <recommendedName>
        <fullName evidence="4">DUF5067 domain-containing protein</fullName>
    </recommendedName>
</protein>
<sequence>MKKIFAILFSFLLCLSFTGCSKNPSYSISKDITLTLSDVLKVENEKQNTIYYYYLIDIQNDSDSDYNLEDLSYTIKEKGSDEAIGAIDQNKFVPSKIVPANEKAYIAGYIGFPNNDQKNIGIEFNSSKDFLAFKNSKIRKASSSEIATKQVGMAQKLYESDDLLISYDYSQAEINFFEGNTVVSNFYIKYENKTDQRIVIPYVTPYGTLNGCLTSDYASKGDFSTMSMDDIKKLDLKTDGLLAQTKNISGESSGYALLYLDPEQSLSCNTSITFHNSFIYYQESDEEPITIVMSCQAIGIDRSVKLKRS</sequence>
<feature type="signal peptide" evidence="1">
    <location>
        <begin position="1"/>
        <end position="21"/>
    </location>
</feature>